<dbReference type="EMBL" id="BAABHC010000014">
    <property type="protein sequence ID" value="GAA4433089.1"/>
    <property type="molecule type" value="Genomic_DNA"/>
</dbReference>
<gene>
    <name evidence="1" type="ORF">GCM10023188_22120</name>
</gene>
<evidence type="ECO:0008006" key="3">
    <source>
        <dbReference type="Google" id="ProtNLM"/>
    </source>
</evidence>
<name>A0ABP8LRJ0_9BACT</name>
<keyword evidence="2" id="KW-1185">Reference proteome</keyword>
<reference evidence="2" key="1">
    <citation type="journal article" date="2019" name="Int. J. Syst. Evol. Microbiol.">
        <title>The Global Catalogue of Microorganisms (GCM) 10K type strain sequencing project: providing services to taxonomists for standard genome sequencing and annotation.</title>
        <authorList>
            <consortium name="The Broad Institute Genomics Platform"/>
            <consortium name="The Broad Institute Genome Sequencing Center for Infectious Disease"/>
            <person name="Wu L."/>
            <person name="Ma J."/>
        </authorList>
    </citation>
    <scope>NUCLEOTIDE SEQUENCE [LARGE SCALE GENOMIC DNA]</scope>
    <source>
        <strain evidence="2">JCM 17926</strain>
    </source>
</reference>
<accession>A0ABP8LRJ0</accession>
<protein>
    <recommendedName>
        <fullName evidence="3">Lipoprotein</fullName>
    </recommendedName>
</protein>
<comment type="caution">
    <text evidence="1">The sequence shown here is derived from an EMBL/GenBank/DDBJ whole genome shotgun (WGS) entry which is preliminary data.</text>
</comment>
<proteinExistence type="predicted"/>
<sequence>MLIKLFTVYVYLQAVFCGCGSDRRNSDFERLRKDYQVQVQRISRLDSRISESSGLAHATDSTFWTHGDGGSPSELYRFSLEGELLQTVPLRVPNHDWEDIAEDGQGSLYIGDVGNNSNNRQNLQVYKVRPAGMAVTDSIRFRYADQVAFPPPLPQRHYDLEGFFYQADSLHLFTKSRALRETVTRRYALPATGGNYTLQPQEELRLKSPVTAAAISPSQDQFALLGYGRLYLFGMEDGLVSLSGKRSCLPIGKTGQAEAVLYLSPTQLLLTNENGKLYLVTLQKK</sequence>
<dbReference type="SUPFAM" id="SSF101898">
    <property type="entry name" value="NHL repeat"/>
    <property type="match status" value="1"/>
</dbReference>
<dbReference type="Proteomes" id="UP001500552">
    <property type="component" value="Unassembled WGS sequence"/>
</dbReference>
<evidence type="ECO:0000313" key="1">
    <source>
        <dbReference type="EMBL" id="GAA4433089.1"/>
    </source>
</evidence>
<dbReference type="RefSeq" id="WP_345159035.1">
    <property type="nucleotide sequence ID" value="NZ_BAABHC010000014.1"/>
</dbReference>
<organism evidence="1 2">
    <name type="scientific">Pontibacter saemangeumensis</name>
    <dbReference type="NCBI Taxonomy" id="1084525"/>
    <lineage>
        <taxon>Bacteria</taxon>
        <taxon>Pseudomonadati</taxon>
        <taxon>Bacteroidota</taxon>
        <taxon>Cytophagia</taxon>
        <taxon>Cytophagales</taxon>
        <taxon>Hymenobacteraceae</taxon>
        <taxon>Pontibacter</taxon>
    </lineage>
</organism>
<evidence type="ECO:0000313" key="2">
    <source>
        <dbReference type="Proteomes" id="UP001500552"/>
    </source>
</evidence>
<dbReference type="PROSITE" id="PS51257">
    <property type="entry name" value="PROKAR_LIPOPROTEIN"/>
    <property type="match status" value="1"/>
</dbReference>